<proteinExistence type="predicted"/>
<reference evidence="1 2" key="1">
    <citation type="journal article" date="2021" name="Hortic Res">
        <title>High-quality reference genome and annotation aids understanding of berry development for evergreen blueberry (Vaccinium darrowii).</title>
        <authorList>
            <person name="Yu J."/>
            <person name="Hulse-Kemp A.M."/>
            <person name="Babiker E."/>
            <person name="Staton M."/>
        </authorList>
    </citation>
    <scope>NUCLEOTIDE SEQUENCE [LARGE SCALE GENOMIC DNA]</scope>
    <source>
        <strain evidence="2">cv. NJ 8807/NJ 8810</strain>
        <tissue evidence="1">Young leaf</tissue>
    </source>
</reference>
<sequence>MERSDAAQPISITLDVTNYVLWAQAMSSFIKGKKLWRIITGDVVKPIKGDTETQLKYDERLDDWDSKNHLIITWCRNTSVTSINLQFGRFQNVDGPAKAIWDFLKERYSTTGLAHQYQLLSLLHRMHQEPGQSIDNFLSQTRIGSSAPNPNLCRYCHSPDHQLLYCPIRICKHCLKPGKGHYQEDCYKNPNRHAADTYSPVSKSDIKAIVKQVLLNSGTPPSTALSMTSGSSSWFFDSACCNHMTFDSTLFSSKSSTANTRVVHRANGSHMHVSHVGSVVTTNATLSDTYLILTLTLNLISVGQLCDLGLTITFSRTGCHVQDPQTGKILGIGRKTGRLFKLINLHLPPHLTSTVQPVASVSSNPSIGLWHSRLGHMSISRLRSLVSSGKLGSVKIEEVATSVVRRSSVPSPPQLSPNVTAEPGRKATSVVRRSSVPSPPQLSPNVTVEPALSEDGLGNDASLEQSGPAEECLRLRIHQRGGILMRLLNLLSYKSVLDKVNISDDYHNNPLAKKVLYRKCYRIHIIGGTK</sequence>
<dbReference type="EMBL" id="CM037155">
    <property type="protein sequence ID" value="KAH7845384.1"/>
    <property type="molecule type" value="Genomic_DNA"/>
</dbReference>
<name>A0ACB7XWT2_9ERIC</name>
<protein>
    <submittedName>
        <fullName evidence="1">Uncharacterized protein</fullName>
    </submittedName>
</protein>
<comment type="caution">
    <text evidence="1">The sequence shown here is derived from an EMBL/GenBank/DDBJ whole genome shotgun (WGS) entry which is preliminary data.</text>
</comment>
<evidence type="ECO:0000313" key="2">
    <source>
        <dbReference type="Proteomes" id="UP000828048"/>
    </source>
</evidence>
<organism evidence="1 2">
    <name type="scientific">Vaccinium darrowii</name>
    <dbReference type="NCBI Taxonomy" id="229202"/>
    <lineage>
        <taxon>Eukaryota</taxon>
        <taxon>Viridiplantae</taxon>
        <taxon>Streptophyta</taxon>
        <taxon>Embryophyta</taxon>
        <taxon>Tracheophyta</taxon>
        <taxon>Spermatophyta</taxon>
        <taxon>Magnoliopsida</taxon>
        <taxon>eudicotyledons</taxon>
        <taxon>Gunneridae</taxon>
        <taxon>Pentapetalae</taxon>
        <taxon>asterids</taxon>
        <taxon>Ericales</taxon>
        <taxon>Ericaceae</taxon>
        <taxon>Vaccinioideae</taxon>
        <taxon>Vaccinieae</taxon>
        <taxon>Vaccinium</taxon>
    </lineage>
</organism>
<evidence type="ECO:0000313" key="1">
    <source>
        <dbReference type="EMBL" id="KAH7845384.1"/>
    </source>
</evidence>
<keyword evidence="2" id="KW-1185">Reference proteome</keyword>
<gene>
    <name evidence="1" type="ORF">Vadar_001385</name>
</gene>
<accession>A0ACB7XWT2</accession>
<dbReference type="Proteomes" id="UP000828048">
    <property type="component" value="Chromosome 5"/>
</dbReference>